<gene>
    <name evidence="2" type="ORF">PBRASI_LOCUS10555</name>
</gene>
<dbReference type="InterPro" id="IPR039725">
    <property type="entry name" value="CC2D1A/B"/>
</dbReference>
<dbReference type="PANTHER" id="PTHR13076">
    <property type="entry name" value="COILED-COIL AND C2 DOMAIN-CONTAINING PROTEIN 1-LIKE"/>
    <property type="match status" value="1"/>
</dbReference>
<organism evidence="2 3">
    <name type="scientific">Paraglomus brasilianum</name>
    <dbReference type="NCBI Taxonomy" id="144538"/>
    <lineage>
        <taxon>Eukaryota</taxon>
        <taxon>Fungi</taxon>
        <taxon>Fungi incertae sedis</taxon>
        <taxon>Mucoromycota</taxon>
        <taxon>Glomeromycotina</taxon>
        <taxon>Glomeromycetes</taxon>
        <taxon>Paraglomerales</taxon>
        <taxon>Paraglomeraceae</taxon>
        <taxon>Paraglomus</taxon>
    </lineage>
</organism>
<dbReference type="Proteomes" id="UP000789739">
    <property type="component" value="Unassembled WGS sequence"/>
</dbReference>
<dbReference type="PANTHER" id="PTHR13076:SF9">
    <property type="entry name" value="COILED-COIL AND C2 DOMAIN-CONTAINING PROTEIN 1-LIKE"/>
    <property type="match status" value="1"/>
</dbReference>
<keyword evidence="3" id="KW-1185">Reference proteome</keyword>
<evidence type="ECO:0000256" key="1">
    <source>
        <dbReference type="SAM" id="MobiDB-lite"/>
    </source>
</evidence>
<feature type="region of interest" description="Disordered" evidence="1">
    <location>
        <begin position="1"/>
        <end position="21"/>
    </location>
</feature>
<feature type="compositionally biased region" description="Polar residues" evidence="1">
    <location>
        <begin position="7"/>
        <end position="20"/>
    </location>
</feature>
<dbReference type="AlphaFoldDB" id="A0A9N9DXP5"/>
<proteinExistence type="predicted"/>
<name>A0A9N9DXP5_9GLOM</name>
<evidence type="ECO:0000313" key="2">
    <source>
        <dbReference type="EMBL" id="CAG8656642.1"/>
    </source>
</evidence>
<feature type="region of interest" description="Disordered" evidence="1">
    <location>
        <begin position="73"/>
        <end position="94"/>
    </location>
</feature>
<dbReference type="EMBL" id="CAJVPI010003283">
    <property type="protein sequence ID" value="CAG8656642.1"/>
    <property type="molecule type" value="Genomic_DNA"/>
</dbReference>
<dbReference type="GO" id="GO:0001227">
    <property type="term" value="F:DNA-binding transcription repressor activity, RNA polymerase II-specific"/>
    <property type="evidence" value="ECO:0007669"/>
    <property type="project" value="InterPro"/>
</dbReference>
<reference evidence="2" key="1">
    <citation type="submission" date="2021-06" db="EMBL/GenBank/DDBJ databases">
        <authorList>
            <person name="Kallberg Y."/>
            <person name="Tangrot J."/>
            <person name="Rosling A."/>
        </authorList>
    </citation>
    <scope>NUCLEOTIDE SEQUENCE</scope>
    <source>
        <strain evidence="2">BR232B</strain>
    </source>
</reference>
<evidence type="ECO:0000313" key="3">
    <source>
        <dbReference type="Proteomes" id="UP000789739"/>
    </source>
</evidence>
<feature type="non-terminal residue" evidence="2">
    <location>
        <position position="337"/>
    </location>
</feature>
<comment type="caution">
    <text evidence="2">The sequence shown here is derived from an EMBL/GenBank/DDBJ whole genome shotgun (WGS) entry which is preliminary data.</text>
</comment>
<accession>A0A9N9DXP5</accession>
<sequence length="337" mass="37134">MFGFGQVRNNETADESTNVHGTDAFDFGDMGVDIAALGDELDVPPIDETFTDSDMTNPELLVAYRLRPGELEALASGPSSNPTRQEEVQEEVPVNSVQVPTTEAVDESVAVSEPNPEKIAQLTSLKKCLQQYRSATLRYRKAQNLQRVQQMLRVYDSINQQIKTLESGGQLATGFVLPAEPDLSDLAVSQPAGPSLAPAVVPPAKLTITTPAAPAASTPTRPVSASTPRANLNQINVDAVNSVNFVDEDRLLSTMSKQEQYEHLLSKLKSQIELCQTLMKYYYKTGNKNTAALYLRFKKVFMADYDSLASLRDHNQNIPAYHFQEVTYTVENAFLEL</sequence>
<protein>
    <submittedName>
        <fullName evidence="2">7642_t:CDS:1</fullName>
    </submittedName>
</protein>